<reference evidence="1" key="1">
    <citation type="submission" date="2023-10" db="EMBL/GenBank/DDBJ databases">
        <title>Genome assembly of Pristionchus species.</title>
        <authorList>
            <person name="Yoshida K."/>
            <person name="Sommer R.J."/>
        </authorList>
    </citation>
    <scope>NUCLEOTIDE SEQUENCE</scope>
    <source>
        <strain evidence="1">RS5133</strain>
    </source>
</reference>
<protein>
    <submittedName>
        <fullName evidence="1">Uncharacterized protein</fullName>
    </submittedName>
</protein>
<sequence>ILYAPDNRLSMLPYAFHVRKDRRDLLESINRAVSIVYPAYPTIMSRYNNRYLPYRPSTPLPVRPLSIDLLSQIFILFAIL</sequence>
<organism evidence="1 2">
    <name type="scientific">Pristionchus fissidentatus</name>
    <dbReference type="NCBI Taxonomy" id="1538716"/>
    <lineage>
        <taxon>Eukaryota</taxon>
        <taxon>Metazoa</taxon>
        <taxon>Ecdysozoa</taxon>
        <taxon>Nematoda</taxon>
        <taxon>Chromadorea</taxon>
        <taxon>Rhabditida</taxon>
        <taxon>Rhabditina</taxon>
        <taxon>Diplogasteromorpha</taxon>
        <taxon>Diplogasteroidea</taxon>
        <taxon>Neodiplogasteridae</taxon>
        <taxon>Pristionchus</taxon>
    </lineage>
</organism>
<dbReference type="AlphaFoldDB" id="A0AAV5WKP4"/>
<keyword evidence="2" id="KW-1185">Reference proteome</keyword>
<feature type="non-terminal residue" evidence="1">
    <location>
        <position position="80"/>
    </location>
</feature>
<dbReference type="Proteomes" id="UP001432322">
    <property type="component" value="Unassembled WGS sequence"/>
</dbReference>
<gene>
    <name evidence="1" type="ORF">PFISCL1PPCAC_23507</name>
</gene>
<proteinExistence type="predicted"/>
<evidence type="ECO:0000313" key="2">
    <source>
        <dbReference type="Proteomes" id="UP001432322"/>
    </source>
</evidence>
<dbReference type="EMBL" id="BTSY01000006">
    <property type="protein sequence ID" value="GMT32210.1"/>
    <property type="molecule type" value="Genomic_DNA"/>
</dbReference>
<accession>A0AAV5WKP4</accession>
<name>A0AAV5WKP4_9BILA</name>
<feature type="non-terminal residue" evidence="1">
    <location>
        <position position="1"/>
    </location>
</feature>
<evidence type="ECO:0000313" key="1">
    <source>
        <dbReference type="EMBL" id="GMT32210.1"/>
    </source>
</evidence>
<comment type="caution">
    <text evidence="1">The sequence shown here is derived from an EMBL/GenBank/DDBJ whole genome shotgun (WGS) entry which is preliminary data.</text>
</comment>